<proteinExistence type="predicted"/>
<evidence type="ECO:0000313" key="2">
    <source>
        <dbReference type="EMBL" id="MBB6049841.1"/>
    </source>
</evidence>
<accession>A0A7W9SNG1</accession>
<dbReference type="InterPro" id="IPR034660">
    <property type="entry name" value="DinB/YfiT-like"/>
</dbReference>
<dbReference type="EMBL" id="JACHGW010000002">
    <property type="protein sequence ID" value="MBB6049841.1"/>
    <property type="molecule type" value="Genomic_DNA"/>
</dbReference>
<reference evidence="2 3" key="1">
    <citation type="submission" date="2020-08" db="EMBL/GenBank/DDBJ databases">
        <title>Genomic Encyclopedia of Type Strains, Phase IV (KMG-IV): sequencing the most valuable type-strain genomes for metagenomic binning, comparative biology and taxonomic classification.</title>
        <authorList>
            <person name="Goeker M."/>
        </authorList>
    </citation>
    <scope>NUCLEOTIDE SEQUENCE [LARGE SCALE GENOMIC DNA]</scope>
    <source>
        <strain evidence="2 3">DSM 23562</strain>
    </source>
</reference>
<name>A0A7W9SNG1_ARMRO</name>
<dbReference type="Pfam" id="PF12867">
    <property type="entry name" value="DinB_2"/>
    <property type="match status" value="1"/>
</dbReference>
<feature type="domain" description="DinB-like" evidence="1">
    <location>
        <begin position="19"/>
        <end position="137"/>
    </location>
</feature>
<dbReference type="SUPFAM" id="SSF109854">
    <property type="entry name" value="DinB/YfiT-like putative metalloenzymes"/>
    <property type="match status" value="1"/>
</dbReference>
<dbReference type="RefSeq" id="WP_184193674.1">
    <property type="nucleotide sequence ID" value="NZ_JACHGW010000002.1"/>
</dbReference>
<dbReference type="Gene3D" id="1.20.120.450">
    <property type="entry name" value="dinb family like domain"/>
    <property type="match status" value="1"/>
</dbReference>
<keyword evidence="3" id="KW-1185">Reference proteome</keyword>
<sequence>MTADLERAHSNLTGHLLKMHNWARQMTPEQFDFTYHPAAPTARTLVTHAWQWLVCDRQHIEEPDASKHPRVPEAPQDPQALCAELAAEIARWDEMLQAMPAEKLDEKRHQFNRTGWDWSVRGCVYHMLQNVIYKHGQLSYLAFSFGLDGTEPYAAPFPNPIYEEVFG</sequence>
<organism evidence="2 3">
    <name type="scientific">Armatimonas rosea</name>
    <dbReference type="NCBI Taxonomy" id="685828"/>
    <lineage>
        <taxon>Bacteria</taxon>
        <taxon>Bacillati</taxon>
        <taxon>Armatimonadota</taxon>
        <taxon>Armatimonadia</taxon>
        <taxon>Armatimonadales</taxon>
        <taxon>Armatimonadaceae</taxon>
        <taxon>Armatimonas</taxon>
    </lineage>
</organism>
<dbReference type="Proteomes" id="UP000520814">
    <property type="component" value="Unassembled WGS sequence"/>
</dbReference>
<dbReference type="AlphaFoldDB" id="A0A7W9SNG1"/>
<dbReference type="InterPro" id="IPR024775">
    <property type="entry name" value="DinB-like"/>
</dbReference>
<gene>
    <name evidence="2" type="ORF">HNQ39_001632</name>
</gene>
<protein>
    <recommendedName>
        <fullName evidence="1">DinB-like domain-containing protein</fullName>
    </recommendedName>
</protein>
<comment type="caution">
    <text evidence="2">The sequence shown here is derived from an EMBL/GenBank/DDBJ whole genome shotgun (WGS) entry which is preliminary data.</text>
</comment>
<evidence type="ECO:0000313" key="3">
    <source>
        <dbReference type="Proteomes" id="UP000520814"/>
    </source>
</evidence>
<evidence type="ECO:0000259" key="1">
    <source>
        <dbReference type="Pfam" id="PF12867"/>
    </source>
</evidence>